<name>A0AAV0YC42_9HEMI</name>
<comment type="caution">
    <text evidence="1">The sequence shown here is derived from an EMBL/GenBank/DDBJ whole genome shotgun (WGS) entry which is preliminary data.</text>
</comment>
<evidence type="ECO:0000313" key="2">
    <source>
        <dbReference type="Proteomes" id="UP001160148"/>
    </source>
</evidence>
<protein>
    <submittedName>
        <fullName evidence="1">Uncharacterized protein</fullName>
    </submittedName>
</protein>
<keyword evidence="2" id="KW-1185">Reference proteome</keyword>
<proteinExistence type="predicted"/>
<accession>A0AAV0YC42</accession>
<dbReference type="EMBL" id="CARXXK010001766">
    <property type="protein sequence ID" value="CAI6377467.1"/>
    <property type="molecule type" value="Genomic_DNA"/>
</dbReference>
<sequence>MYIMQGLDEVTAKTTSVPLQIQINCPEESSFRLVQQFMTTNKINYHTFALPKEQSLKIVIKGVPLDVTDEELMGKTPRDGVQIKLCQSFCQK</sequence>
<reference evidence="1 2" key="1">
    <citation type="submission" date="2023-01" db="EMBL/GenBank/DDBJ databases">
        <authorList>
            <person name="Whitehead M."/>
        </authorList>
    </citation>
    <scope>NUCLEOTIDE SEQUENCE [LARGE SCALE GENOMIC DNA]</scope>
</reference>
<gene>
    <name evidence="1" type="ORF">MEUPH1_LOCUS30720</name>
</gene>
<dbReference type="AlphaFoldDB" id="A0AAV0YC42"/>
<dbReference type="Proteomes" id="UP001160148">
    <property type="component" value="Unassembled WGS sequence"/>
</dbReference>
<evidence type="ECO:0000313" key="1">
    <source>
        <dbReference type="EMBL" id="CAI6377467.1"/>
    </source>
</evidence>
<organism evidence="1 2">
    <name type="scientific">Macrosiphum euphorbiae</name>
    <name type="common">potato aphid</name>
    <dbReference type="NCBI Taxonomy" id="13131"/>
    <lineage>
        <taxon>Eukaryota</taxon>
        <taxon>Metazoa</taxon>
        <taxon>Ecdysozoa</taxon>
        <taxon>Arthropoda</taxon>
        <taxon>Hexapoda</taxon>
        <taxon>Insecta</taxon>
        <taxon>Pterygota</taxon>
        <taxon>Neoptera</taxon>
        <taxon>Paraneoptera</taxon>
        <taxon>Hemiptera</taxon>
        <taxon>Sternorrhyncha</taxon>
        <taxon>Aphidomorpha</taxon>
        <taxon>Aphidoidea</taxon>
        <taxon>Aphididae</taxon>
        <taxon>Macrosiphini</taxon>
        <taxon>Macrosiphum</taxon>
    </lineage>
</organism>